<dbReference type="InterPro" id="IPR000891">
    <property type="entry name" value="PYR_CT"/>
</dbReference>
<dbReference type="Pfam" id="PF00682">
    <property type="entry name" value="HMGL-like"/>
    <property type="match status" value="1"/>
</dbReference>
<dbReference type="SUPFAM" id="SSF51569">
    <property type="entry name" value="Aldolase"/>
    <property type="match status" value="1"/>
</dbReference>
<dbReference type="NCBIfam" id="NF008985">
    <property type="entry name" value="PRK12331.1"/>
    <property type="match status" value="1"/>
</dbReference>
<dbReference type="CDD" id="cd07937">
    <property type="entry name" value="DRE_TIM_PC_TC_5S"/>
    <property type="match status" value="1"/>
</dbReference>
<dbReference type="InterPro" id="IPR003379">
    <property type="entry name" value="Carboxylase_cons_dom"/>
</dbReference>
<sequence>MGVKIVDTALRDGSQSLIATRLTTKEILSCVGEMDQAGYYALEVWGGATFDTCLRFLNEDPWERLRAIRKVCKNTKLQMLFRGQNILGYKHYADDIVEKFVQKSIENGIDIIRVFDALNDIRNLKSAVEATKKYKGHCQIALSYTTSPVHTVDYYVQLAKEVEAMGADSLCIKDMAGVLLPNDAYTLIKKLKANTKLPIELHSHCTGGICEMTYQKAIEAGVDIIDTALSPLSGGTSQPCTESFNYALANTKYDPKLNVDHLNAAAAILTKIKDQYVANGTLNPKALSVNPNILKYQVPGGMLSNLMSQLKTQGAMDRYDEVLKEVPRVRKDLGYPPLVTPLSQMVGTQAVLNVITGERYKMVPKEINDYLHGLYGKAPAEVNQQILHQIIKDDPVIDYRPADDIPPQFEKLKEQYKDLVQSDEDVLSIALFEQVAIKFLTNKYHPAKQDECVEFNLWIG</sequence>
<dbReference type="Proteomes" id="UP000886893">
    <property type="component" value="Unassembled WGS sequence"/>
</dbReference>
<feature type="domain" description="Pyruvate carboxyltransferase" evidence="1">
    <location>
        <begin position="3"/>
        <end position="263"/>
    </location>
</feature>
<accession>A0A9D1G782</accession>
<dbReference type="AlphaFoldDB" id="A0A9D1G782"/>
<dbReference type="NCBIfam" id="NF006761">
    <property type="entry name" value="PRK09282.1"/>
    <property type="match status" value="1"/>
</dbReference>
<protein>
    <submittedName>
        <fullName evidence="2">Oxaloacetate decarboxylase subunit alpha</fullName>
    </submittedName>
</protein>
<dbReference type="InterPro" id="IPR055268">
    <property type="entry name" value="PCB-like"/>
</dbReference>
<organism evidence="2 3">
    <name type="scientific">Candidatus Caccosoma faecigallinarum</name>
    <dbReference type="NCBI Taxonomy" id="2840720"/>
    <lineage>
        <taxon>Bacteria</taxon>
        <taxon>Bacillati</taxon>
        <taxon>Bacillota</taxon>
        <taxon>Bacillota incertae sedis</taxon>
        <taxon>Candidatus Caccosoma</taxon>
    </lineage>
</organism>
<dbReference type="GO" id="GO:0005737">
    <property type="term" value="C:cytoplasm"/>
    <property type="evidence" value="ECO:0007669"/>
    <property type="project" value="TreeGrafter"/>
</dbReference>
<dbReference type="PANTHER" id="PTHR43778">
    <property type="entry name" value="PYRUVATE CARBOXYLASE"/>
    <property type="match status" value="1"/>
</dbReference>
<reference evidence="2" key="2">
    <citation type="journal article" date="2021" name="PeerJ">
        <title>Extensive microbial diversity within the chicken gut microbiome revealed by metagenomics and culture.</title>
        <authorList>
            <person name="Gilroy R."/>
            <person name="Ravi A."/>
            <person name="Getino M."/>
            <person name="Pursley I."/>
            <person name="Horton D.L."/>
            <person name="Alikhan N.F."/>
            <person name="Baker D."/>
            <person name="Gharbi K."/>
            <person name="Hall N."/>
            <person name="Watson M."/>
            <person name="Adriaenssens E.M."/>
            <person name="Foster-Nyarko E."/>
            <person name="Jarju S."/>
            <person name="Secka A."/>
            <person name="Antonio M."/>
            <person name="Oren A."/>
            <person name="Chaudhuri R.R."/>
            <person name="La Ragione R."/>
            <person name="Hildebrand F."/>
            <person name="Pallen M.J."/>
        </authorList>
    </citation>
    <scope>NUCLEOTIDE SEQUENCE</scope>
    <source>
        <strain evidence="2">14508</strain>
    </source>
</reference>
<dbReference type="PANTHER" id="PTHR43778:SF2">
    <property type="entry name" value="PYRUVATE CARBOXYLASE, MITOCHONDRIAL"/>
    <property type="match status" value="1"/>
</dbReference>
<dbReference type="Pfam" id="PF02436">
    <property type="entry name" value="PYC_OADA"/>
    <property type="match status" value="1"/>
</dbReference>
<dbReference type="EMBL" id="DVKI01000039">
    <property type="protein sequence ID" value="HIT16981.1"/>
    <property type="molecule type" value="Genomic_DNA"/>
</dbReference>
<gene>
    <name evidence="2" type="ORF">IAD04_01195</name>
</gene>
<dbReference type="SUPFAM" id="SSF89000">
    <property type="entry name" value="post-HMGL domain-like"/>
    <property type="match status" value="1"/>
</dbReference>
<comment type="caution">
    <text evidence="2">The sequence shown here is derived from an EMBL/GenBank/DDBJ whole genome shotgun (WGS) entry which is preliminary data.</text>
</comment>
<dbReference type="PROSITE" id="PS50991">
    <property type="entry name" value="PYR_CT"/>
    <property type="match status" value="1"/>
</dbReference>
<reference evidence="2" key="1">
    <citation type="submission" date="2020-10" db="EMBL/GenBank/DDBJ databases">
        <authorList>
            <person name="Gilroy R."/>
        </authorList>
    </citation>
    <scope>NUCLEOTIDE SEQUENCE</scope>
    <source>
        <strain evidence="2">14508</strain>
    </source>
</reference>
<name>A0A9D1G782_9FIRM</name>
<dbReference type="InterPro" id="IPR013785">
    <property type="entry name" value="Aldolase_TIM"/>
</dbReference>
<evidence type="ECO:0000259" key="1">
    <source>
        <dbReference type="PROSITE" id="PS50991"/>
    </source>
</evidence>
<evidence type="ECO:0000313" key="2">
    <source>
        <dbReference type="EMBL" id="HIT16981.1"/>
    </source>
</evidence>
<dbReference type="Gene3D" id="3.20.20.70">
    <property type="entry name" value="Aldolase class I"/>
    <property type="match status" value="1"/>
</dbReference>
<dbReference type="GO" id="GO:0004736">
    <property type="term" value="F:pyruvate carboxylase activity"/>
    <property type="evidence" value="ECO:0007669"/>
    <property type="project" value="TreeGrafter"/>
</dbReference>
<proteinExistence type="predicted"/>
<evidence type="ECO:0000313" key="3">
    <source>
        <dbReference type="Proteomes" id="UP000886893"/>
    </source>
</evidence>
<dbReference type="GO" id="GO:0006094">
    <property type="term" value="P:gluconeogenesis"/>
    <property type="evidence" value="ECO:0007669"/>
    <property type="project" value="TreeGrafter"/>
</dbReference>